<dbReference type="InterPro" id="IPR001254">
    <property type="entry name" value="Trypsin_dom"/>
</dbReference>
<dbReference type="Gene3D" id="2.40.10.10">
    <property type="entry name" value="Trypsin-like serine proteases"/>
    <property type="match status" value="1"/>
</dbReference>
<name>A0A8K0P9H4_LADFU</name>
<dbReference type="SUPFAM" id="SSF50494">
    <property type="entry name" value="Trypsin-like serine proteases"/>
    <property type="match status" value="1"/>
</dbReference>
<dbReference type="GO" id="GO:0006508">
    <property type="term" value="P:proteolysis"/>
    <property type="evidence" value="ECO:0007669"/>
    <property type="project" value="InterPro"/>
</dbReference>
<evidence type="ECO:0000259" key="1">
    <source>
        <dbReference type="Pfam" id="PF00089"/>
    </source>
</evidence>
<proteinExistence type="predicted"/>
<dbReference type="OrthoDB" id="6339452at2759"/>
<reference evidence="2" key="1">
    <citation type="submission" date="2013-04" db="EMBL/GenBank/DDBJ databases">
        <authorList>
            <person name="Qu J."/>
            <person name="Murali S.C."/>
            <person name="Bandaranaike D."/>
            <person name="Bellair M."/>
            <person name="Blankenburg K."/>
            <person name="Chao H."/>
            <person name="Dinh H."/>
            <person name="Doddapaneni H."/>
            <person name="Downs B."/>
            <person name="Dugan-Rocha S."/>
            <person name="Elkadiri S."/>
            <person name="Gnanaolivu R.D."/>
            <person name="Hernandez B."/>
            <person name="Javaid M."/>
            <person name="Jayaseelan J.C."/>
            <person name="Lee S."/>
            <person name="Li M."/>
            <person name="Ming W."/>
            <person name="Munidasa M."/>
            <person name="Muniz J."/>
            <person name="Nguyen L."/>
            <person name="Ongeri F."/>
            <person name="Osuji N."/>
            <person name="Pu L.-L."/>
            <person name="Puazo M."/>
            <person name="Qu C."/>
            <person name="Quiroz J."/>
            <person name="Raj R."/>
            <person name="Weissenberger G."/>
            <person name="Xin Y."/>
            <person name="Zou X."/>
            <person name="Han Y."/>
            <person name="Richards S."/>
            <person name="Worley K."/>
            <person name="Muzny D."/>
            <person name="Gibbs R."/>
        </authorList>
    </citation>
    <scope>NUCLEOTIDE SEQUENCE</scope>
    <source>
        <strain evidence="2">Sampled in the wild</strain>
    </source>
</reference>
<dbReference type="Proteomes" id="UP000792457">
    <property type="component" value="Unassembled WGS sequence"/>
</dbReference>
<dbReference type="Pfam" id="PF00089">
    <property type="entry name" value="Trypsin"/>
    <property type="match status" value="1"/>
</dbReference>
<evidence type="ECO:0000313" key="3">
    <source>
        <dbReference type="Proteomes" id="UP000792457"/>
    </source>
</evidence>
<protein>
    <recommendedName>
        <fullName evidence="1">Peptidase S1 domain-containing protein</fullName>
    </recommendedName>
</protein>
<dbReference type="InterPro" id="IPR009003">
    <property type="entry name" value="Peptidase_S1_PA"/>
</dbReference>
<accession>A0A8K0P9H4</accession>
<sequence length="158" mass="17742">MAPTSSTTSALDSKISLLKLANSELLENLQKAMDKMSSYDQWIEAAKLLDGPSRMSSLDSIQEEVKKDCSTVSEEKIDKQYSRHNCLLIHSLPENKDENCLSLGDGGAPLHSFLMNECTYELWRVISFGLVCGDPKKPSVYTKMFAYISWIEDIVWPA</sequence>
<evidence type="ECO:0000313" key="2">
    <source>
        <dbReference type="EMBL" id="KAG8238956.1"/>
    </source>
</evidence>
<keyword evidence="3" id="KW-1185">Reference proteome</keyword>
<reference evidence="2" key="2">
    <citation type="submission" date="2017-10" db="EMBL/GenBank/DDBJ databases">
        <title>Ladona fulva Genome sequencing and assembly.</title>
        <authorList>
            <person name="Murali S."/>
            <person name="Richards S."/>
            <person name="Bandaranaike D."/>
            <person name="Bellair M."/>
            <person name="Blankenburg K."/>
            <person name="Chao H."/>
            <person name="Dinh H."/>
            <person name="Doddapaneni H."/>
            <person name="Dugan-Rocha S."/>
            <person name="Elkadiri S."/>
            <person name="Gnanaolivu R."/>
            <person name="Hernandez B."/>
            <person name="Skinner E."/>
            <person name="Javaid M."/>
            <person name="Lee S."/>
            <person name="Li M."/>
            <person name="Ming W."/>
            <person name="Munidasa M."/>
            <person name="Muniz J."/>
            <person name="Nguyen L."/>
            <person name="Hughes D."/>
            <person name="Osuji N."/>
            <person name="Pu L.-L."/>
            <person name="Puazo M."/>
            <person name="Qu C."/>
            <person name="Quiroz J."/>
            <person name="Raj R."/>
            <person name="Weissenberger G."/>
            <person name="Xin Y."/>
            <person name="Zou X."/>
            <person name="Han Y."/>
            <person name="Worley K."/>
            <person name="Muzny D."/>
            <person name="Gibbs R."/>
        </authorList>
    </citation>
    <scope>NUCLEOTIDE SEQUENCE</scope>
    <source>
        <strain evidence="2">Sampled in the wild</strain>
    </source>
</reference>
<organism evidence="2 3">
    <name type="scientific">Ladona fulva</name>
    <name type="common">Scarce chaser dragonfly</name>
    <name type="synonym">Libellula fulva</name>
    <dbReference type="NCBI Taxonomy" id="123851"/>
    <lineage>
        <taxon>Eukaryota</taxon>
        <taxon>Metazoa</taxon>
        <taxon>Ecdysozoa</taxon>
        <taxon>Arthropoda</taxon>
        <taxon>Hexapoda</taxon>
        <taxon>Insecta</taxon>
        <taxon>Pterygota</taxon>
        <taxon>Palaeoptera</taxon>
        <taxon>Odonata</taxon>
        <taxon>Epiprocta</taxon>
        <taxon>Anisoptera</taxon>
        <taxon>Libelluloidea</taxon>
        <taxon>Libellulidae</taxon>
        <taxon>Ladona</taxon>
    </lineage>
</organism>
<dbReference type="GO" id="GO:0004252">
    <property type="term" value="F:serine-type endopeptidase activity"/>
    <property type="evidence" value="ECO:0007669"/>
    <property type="project" value="InterPro"/>
</dbReference>
<comment type="caution">
    <text evidence="2">The sequence shown here is derived from an EMBL/GenBank/DDBJ whole genome shotgun (WGS) entry which is preliminary data.</text>
</comment>
<dbReference type="EMBL" id="KZ309476">
    <property type="protein sequence ID" value="KAG8238956.1"/>
    <property type="molecule type" value="Genomic_DNA"/>
</dbReference>
<gene>
    <name evidence="2" type="ORF">J437_LFUL018765</name>
</gene>
<dbReference type="AlphaFoldDB" id="A0A8K0P9H4"/>
<feature type="domain" description="Peptidase S1" evidence="1">
    <location>
        <begin position="70"/>
        <end position="151"/>
    </location>
</feature>
<dbReference type="InterPro" id="IPR043504">
    <property type="entry name" value="Peptidase_S1_PA_chymotrypsin"/>
</dbReference>